<evidence type="ECO:0000313" key="2">
    <source>
        <dbReference type="EMBL" id="MXY92325.1"/>
    </source>
</evidence>
<accession>A0A6B0YQ49</accession>
<proteinExistence type="predicted"/>
<protein>
    <submittedName>
        <fullName evidence="2">Uncharacterized protein</fullName>
    </submittedName>
</protein>
<comment type="caution">
    <text evidence="2">The sequence shown here is derived from an EMBL/GenBank/DDBJ whole genome shotgun (WGS) entry which is preliminary data.</text>
</comment>
<dbReference type="EMBL" id="VXRG01000027">
    <property type="protein sequence ID" value="MXY92325.1"/>
    <property type="molecule type" value="Genomic_DNA"/>
</dbReference>
<keyword evidence="1" id="KW-1133">Transmembrane helix</keyword>
<name>A0A6B0YQ49_9CHLR</name>
<reference evidence="2" key="1">
    <citation type="submission" date="2019-09" db="EMBL/GenBank/DDBJ databases">
        <title>Characterisation of the sponge microbiome using genome-centric metagenomics.</title>
        <authorList>
            <person name="Engelberts J.P."/>
            <person name="Robbins S.J."/>
            <person name="De Goeij J.M."/>
            <person name="Aranda M."/>
            <person name="Bell S.C."/>
            <person name="Webster N.S."/>
        </authorList>
    </citation>
    <scope>NUCLEOTIDE SEQUENCE</scope>
    <source>
        <strain evidence="2">SB0664_bin_27</strain>
    </source>
</reference>
<keyword evidence="1" id="KW-0472">Membrane</keyword>
<gene>
    <name evidence="2" type="ORF">F4Y42_02635</name>
</gene>
<organism evidence="2">
    <name type="scientific">Caldilineaceae bacterium SB0664_bin_27</name>
    <dbReference type="NCBI Taxonomy" id="2605260"/>
    <lineage>
        <taxon>Bacteria</taxon>
        <taxon>Bacillati</taxon>
        <taxon>Chloroflexota</taxon>
        <taxon>Caldilineae</taxon>
        <taxon>Caldilineales</taxon>
        <taxon>Caldilineaceae</taxon>
    </lineage>
</organism>
<keyword evidence="1" id="KW-0812">Transmembrane</keyword>
<dbReference type="AlphaFoldDB" id="A0A6B0YQ49"/>
<sequence>MHEDFRRRQRVAEEDRHGDCLAVGVLWAIMFVVDIGLHEVGALVLELRVLVEVVGFVGCGEPAGQVGEAGLGFWYGVGVESETEALVAGAVEDWDAG</sequence>
<feature type="transmembrane region" description="Helical" evidence="1">
    <location>
        <begin position="20"/>
        <end position="37"/>
    </location>
</feature>
<evidence type="ECO:0000256" key="1">
    <source>
        <dbReference type="SAM" id="Phobius"/>
    </source>
</evidence>